<feature type="region of interest" description="Disordered" evidence="1">
    <location>
        <begin position="391"/>
        <end position="504"/>
    </location>
</feature>
<name>A0AAN6MZJ1_9PEZI</name>
<dbReference type="EMBL" id="MU853885">
    <property type="protein sequence ID" value="KAK3936391.1"/>
    <property type="molecule type" value="Genomic_DNA"/>
</dbReference>
<proteinExistence type="predicted"/>
<organism evidence="2 3">
    <name type="scientific">Diplogelasinospora grovesii</name>
    <dbReference type="NCBI Taxonomy" id="303347"/>
    <lineage>
        <taxon>Eukaryota</taxon>
        <taxon>Fungi</taxon>
        <taxon>Dikarya</taxon>
        <taxon>Ascomycota</taxon>
        <taxon>Pezizomycotina</taxon>
        <taxon>Sordariomycetes</taxon>
        <taxon>Sordariomycetidae</taxon>
        <taxon>Sordariales</taxon>
        <taxon>Diplogelasinosporaceae</taxon>
        <taxon>Diplogelasinospora</taxon>
    </lineage>
</organism>
<feature type="region of interest" description="Disordered" evidence="1">
    <location>
        <begin position="187"/>
        <end position="364"/>
    </location>
</feature>
<evidence type="ECO:0000313" key="2">
    <source>
        <dbReference type="EMBL" id="KAK3936391.1"/>
    </source>
</evidence>
<evidence type="ECO:0000256" key="1">
    <source>
        <dbReference type="SAM" id="MobiDB-lite"/>
    </source>
</evidence>
<reference evidence="3" key="1">
    <citation type="journal article" date="2023" name="Mol. Phylogenet. Evol.">
        <title>Genome-scale phylogeny and comparative genomics of the fungal order Sordariales.</title>
        <authorList>
            <person name="Hensen N."/>
            <person name="Bonometti L."/>
            <person name="Westerberg I."/>
            <person name="Brannstrom I.O."/>
            <person name="Guillou S."/>
            <person name="Cros-Aarteil S."/>
            <person name="Calhoun S."/>
            <person name="Haridas S."/>
            <person name="Kuo A."/>
            <person name="Mondo S."/>
            <person name="Pangilinan J."/>
            <person name="Riley R."/>
            <person name="LaButti K."/>
            <person name="Andreopoulos B."/>
            <person name="Lipzen A."/>
            <person name="Chen C."/>
            <person name="Yan M."/>
            <person name="Daum C."/>
            <person name="Ng V."/>
            <person name="Clum A."/>
            <person name="Steindorff A."/>
            <person name="Ohm R.A."/>
            <person name="Martin F."/>
            <person name="Silar P."/>
            <person name="Natvig D.O."/>
            <person name="Lalanne C."/>
            <person name="Gautier V."/>
            <person name="Ament-Velasquez S.L."/>
            <person name="Kruys A."/>
            <person name="Hutchinson M.I."/>
            <person name="Powell A.J."/>
            <person name="Barry K."/>
            <person name="Miller A.N."/>
            <person name="Grigoriev I.V."/>
            <person name="Debuchy R."/>
            <person name="Gladieux P."/>
            <person name="Hiltunen Thoren M."/>
            <person name="Johannesson H."/>
        </authorList>
    </citation>
    <scope>NUCLEOTIDE SEQUENCE [LARGE SCALE GENOMIC DNA]</scope>
    <source>
        <strain evidence="3">CBS 340.73</strain>
    </source>
</reference>
<gene>
    <name evidence="2" type="ORF">QBC46DRAFT_345676</name>
</gene>
<feature type="region of interest" description="Disordered" evidence="1">
    <location>
        <begin position="1"/>
        <end position="70"/>
    </location>
</feature>
<feature type="compositionally biased region" description="Low complexity" evidence="1">
    <location>
        <begin position="327"/>
        <end position="347"/>
    </location>
</feature>
<dbReference type="Proteomes" id="UP001303473">
    <property type="component" value="Unassembled WGS sequence"/>
</dbReference>
<feature type="compositionally biased region" description="Basic and acidic residues" evidence="1">
    <location>
        <begin position="227"/>
        <end position="250"/>
    </location>
</feature>
<keyword evidence="3" id="KW-1185">Reference proteome</keyword>
<evidence type="ECO:0000313" key="3">
    <source>
        <dbReference type="Proteomes" id="UP001303473"/>
    </source>
</evidence>
<protein>
    <submittedName>
        <fullName evidence="2">Uncharacterized protein</fullName>
    </submittedName>
</protein>
<feature type="compositionally biased region" description="Polar residues" evidence="1">
    <location>
        <begin position="252"/>
        <end position="280"/>
    </location>
</feature>
<dbReference type="AlphaFoldDB" id="A0AAN6MZJ1"/>
<feature type="compositionally biased region" description="Low complexity" evidence="1">
    <location>
        <begin position="477"/>
        <end position="495"/>
    </location>
</feature>
<accession>A0AAN6MZJ1</accession>
<feature type="compositionally biased region" description="Basic and acidic residues" evidence="1">
    <location>
        <begin position="12"/>
        <end position="23"/>
    </location>
</feature>
<sequence length="504" mass="53978">MATPTATFAKAPEIKLDAPRRSLDSALDGYGSDAPSARKASSGGGLTPVRTSKEYPPSPVVEYGVDPPRPAKEGYEWVWFPGGYWAEREFAPTPASLGQPPPASDGGGRSSWKWRSRSTLKTQSVGTDVEPRTISPRTVITQQQTTVIAAVSDSSRNACLSEQAHVLSLQRTPAQILGYPGRDAEWLSPKHSPYTPALSPPLEASGIQSPRPQSPFPSPSEENGEDYLQKERAKEKRATSGRARTPDVEMSKVQSYLSQSAPSSMDQTRSGSQGDSSKSVRSLFGSFWHRKRSDKSGKSTKSSPSKIMTEQRRPSTPILSGLPPIPATAIPGAAIGSGLSSQSRLGSAPSNRPPSPTYLAGEAIRVRTPPLAEDVGGKLFDKILDLSVLPDWDELSPSPSTRISKATGYMSHKRESRKSRTPKDRKASSHDANSFTFDVPKHSPDSPRCPANPEHRLGGKGVCVYHGRRKSTAQGTSSLSGMSGVQSFSSSVGRSLQEDTSSPG</sequence>
<comment type="caution">
    <text evidence="2">The sequence shown here is derived from an EMBL/GenBank/DDBJ whole genome shotgun (WGS) entry which is preliminary data.</text>
</comment>
<feature type="region of interest" description="Disordered" evidence="1">
    <location>
        <begin position="91"/>
        <end position="137"/>
    </location>
</feature>